<dbReference type="InterPro" id="IPR016156">
    <property type="entry name" value="FAD/NAD-linked_Rdtase_dimer_sf"/>
</dbReference>
<evidence type="ECO:0000313" key="7">
    <source>
        <dbReference type="EMBL" id="MFC3141183.1"/>
    </source>
</evidence>
<gene>
    <name evidence="7" type="ORF">ACFOGP_00575</name>
</gene>
<dbReference type="PANTHER" id="PTHR43557:SF2">
    <property type="entry name" value="RIESKE DOMAIN-CONTAINING PROTEIN-RELATED"/>
    <property type="match status" value="1"/>
</dbReference>
<dbReference type="InterPro" id="IPR050446">
    <property type="entry name" value="FAD-oxidoreductase/Apoptosis"/>
</dbReference>
<feature type="domain" description="Reductase C-terminal" evidence="6">
    <location>
        <begin position="328"/>
        <end position="405"/>
    </location>
</feature>
<dbReference type="SUPFAM" id="SSF51971">
    <property type="entry name" value="Nucleotide-binding domain"/>
    <property type="match status" value="1"/>
</dbReference>
<sequence>MTVNGTDRSVVIVGAGQAGSALAFRLREIGHQGPIALIGEEIWPPYQRPPLSKKYLTGELERDRLFLKPAGAYDEAGIELVLGRPVTGIDRAARRVLLAGVDNPERRYDILVLATGGSPRLPEDLSDPLPDNIFTLRGIGDADRMRASFAPGRRLLVVGGGYIGLELAAVARLQGLEVTLIEQAPRILGRVACAETADYFRELHTGQGVMIREGVAIAGYRGPVQRPSAVVLADGTEISFDLAVFGIGLVPNDALASEAGLHCDGGVLVDGWGRTSDPGIFAVGDCARLPLDGRMLRIESVHNAIAQAEHLADYLVQPDVSAYAPLPWFWSDQYACKLQIAGLNLGYTSVVTRRGSKSGSLSNWYFRDGKMIACDAMNDARSFMLAKRWLAADRQPTPEMMADPAWNPASF</sequence>
<dbReference type="InterPro" id="IPR036188">
    <property type="entry name" value="FAD/NAD-bd_sf"/>
</dbReference>
<comment type="caution">
    <text evidence="7">The sequence shown here is derived from an EMBL/GenBank/DDBJ whole genome shotgun (WGS) entry which is preliminary data.</text>
</comment>
<evidence type="ECO:0000256" key="2">
    <source>
        <dbReference type="ARBA" id="ARBA00022630"/>
    </source>
</evidence>
<feature type="domain" description="FAD/NAD(P)-binding" evidence="5">
    <location>
        <begin position="9"/>
        <end position="308"/>
    </location>
</feature>
<dbReference type="Gene3D" id="3.30.390.30">
    <property type="match status" value="1"/>
</dbReference>
<accession>A0ABV7GI01</accession>
<dbReference type="PRINTS" id="PR00411">
    <property type="entry name" value="PNDRDTASEI"/>
</dbReference>
<organism evidence="7 8">
    <name type="scientific">Psychromarinibacter halotolerans</name>
    <dbReference type="NCBI Taxonomy" id="1775175"/>
    <lineage>
        <taxon>Bacteria</taxon>
        <taxon>Pseudomonadati</taxon>
        <taxon>Pseudomonadota</taxon>
        <taxon>Alphaproteobacteria</taxon>
        <taxon>Rhodobacterales</taxon>
        <taxon>Paracoccaceae</taxon>
        <taxon>Psychromarinibacter</taxon>
    </lineage>
</organism>
<keyword evidence="2" id="KW-0285">Flavoprotein</keyword>
<evidence type="ECO:0000256" key="4">
    <source>
        <dbReference type="ARBA" id="ARBA00023002"/>
    </source>
</evidence>
<name>A0ABV7GI01_9RHOB</name>
<keyword evidence="4" id="KW-0560">Oxidoreductase</keyword>
<dbReference type="SUPFAM" id="SSF51905">
    <property type="entry name" value="FAD/NAD(P)-binding domain"/>
    <property type="match status" value="1"/>
</dbReference>
<evidence type="ECO:0000259" key="5">
    <source>
        <dbReference type="Pfam" id="PF07992"/>
    </source>
</evidence>
<evidence type="ECO:0000259" key="6">
    <source>
        <dbReference type="Pfam" id="PF14759"/>
    </source>
</evidence>
<dbReference type="Pfam" id="PF07992">
    <property type="entry name" value="Pyr_redox_2"/>
    <property type="match status" value="1"/>
</dbReference>
<protein>
    <submittedName>
        <fullName evidence="7">NAD(P)/FAD-dependent oxidoreductase</fullName>
    </submittedName>
</protein>
<dbReference type="Proteomes" id="UP001595632">
    <property type="component" value="Unassembled WGS sequence"/>
</dbReference>
<dbReference type="PANTHER" id="PTHR43557">
    <property type="entry name" value="APOPTOSIS-INDUCING FACTOR 1"/>
    <property type="match status" value="1"/>
</dbReference>
<evidence type="ECO:0000256" key="3">
    <source>
        <dbReference type="ARBA" id="ARBA00022827"/>
    </source>
</evidence>
<comment type="cofactor">
    <cofactor evidence="1">
        <name>FAD</name>
        <dbReference type="ChEBI" id="CHEBI:57692"/>
    </cofactor>
</comment>
<reference evidence="8" key="1">
    <citation type="journal article" date="2019" name="Int. J. Syst. Evol. Microbiol.">
        <title>The Global Catalogue of Microorganisms (GCM) 10K type strain sequencing project: providing services to taxonomists for standard genome sequencing and annotation.</title>
        <authorList>
            <consortium name="The Broad Institute Genomics Platform"/>
            <consortium name="The Broad Institute Genome Sequencing Center for Infectious Disease"/>
            <person name="Wu L."/>
            <person name="Ma J."/>
        </authorList>
    </citation>
    <scope>NUCLEOTIDE SEQUENCE [LARGE SCALE GENOMIC DNA]</scope>
    <source>
        <strain evidence="8">KCTC 52366</strain>
    </source>
</reference>
<dbReference type="InterPro" id="IPR028202">
    <property type="entry name" value="Reductase_C"/>
</dbReference>
<keyword evidence="3" id="KW-0274">FAD</keyword>
<evidence type="ECO:0000256" key="1">
    <source>
        <dbReference type="ARBA" id="ARBA00001974"/>
    </source>
</evidence>
<dbReference type="SUPFAM" id="SSF55424">
    <property type="entry name" value="FAD/NAD-linked reductases, dimerisation (C-terminal) domain"/>
    <property type="match status" value="1"/>
</dbReference>
<dbReference type="RefSeq" id="WP_275635195.1">
    <property type="nucleotide sequence ID" value="NZ_JARGYD010000023.1"/>
</dbReference>
<dbReference type="InterPro" id="IPR023753">
    <property type="entry name" value="FAD/NAD-binding_dom"/>
</dbReference>
<dbReference type="Gene3D" id="3.50.50.60">
    <property type="entry name" value="FAD/NAD(P)-binding domain"/>
    <property type="match status" value="2"/>
</dbReference>
<dbReference type="PRINTS" id="PR00368">
    <property type="entry name" value="FADPNR"/>
</dbReference>
<keyword evidence="8" id="KW-1185">Reference proteome</keyword>
<dbReference type="EMBL" id="JBHRTB010000003">
    <property type="protein sequence ID" value="MFC3141183.1"/>
    <property type="molecule type" value="Genomic_DNA"/>
</dbReference>
<evidence type="ECO:0000313" key="8">
    <source>
        <dbReference type="Proteomes" id="UP001595632"/>
    </source>
</evidence>
<dbReference type="Pfam" id="PF14759">
    <property type="entry name" value="Reductase_C"/>
    <property type="match status" value="1"/>
</dbReference>
<proteinExistence type="predicted"/>